<sequence length="329" mass="35512">MSSVAYCDAIRQGFGFVMESDPKCLAIGQGLWSPWYVGRSMDGLDRRFGKERVIDTPVSEGATTGIAVGAALHGYKPIVIHPRMDFMILATDQIVNQAAKWRHMLGGHCSPAMVIRGIVNRGGEQGAQHSQALHSWYAHIPGLRVVMPATPTDARDLLIAATQSPDPVLYIDDRWLYEWEEEMAPAADVDLESVGGVLRREGDAITLAGASYSVKLALDAAEILQTHGVTCDVVDMRILNPLDPAALRRSVRKTGRLLAIDGSWSNCGFAGELIASAVEGTRPDEWRAMPSRVTLPHAPAPTSKPLEAAYYPTADSVAAAALDIVKKST</sequence>
<organism evidence="5 6">
    <name type="scientific">Sphingomonas changbaiensis NBRC 104936</name>
    <dbReference type="NCBI Taxonomy" id="1219043"/>
    <lineage>
        <taxon>Bacteria</taxon>
        <taxon>Pseudomonadati</taxon>
        <taxon>Pseudomonadota</taxon>
        <taxon>Alphaproteobacteria</taxon>
        <taxon>Sphingomonadales</taxon>
        <taxon>Sphingomonadaceae</taxon>
        <taxon>Sphingomonas</taxon>
    </lineage>
</organism>
<dbReference type="OrthoDB" id="7821727at2"/>
<dbReference type="Proteomes" id="UP000033202">
    <property type="component" value="Unassembled WGS sequence"/>
</dbReference>
<dbReference type="SMART" id="SM00861">
    <property type="entry name" value="Transket_pyr"/>
    <property type="match status" value="1"/>
</dbReference>
<dbReference type="Pfam" id="PF02779">
    <property type="entry name" value="Transket_pyr"/>
    <property type="match status" value="1"/>
</dbReference>
<keyword evidence="6" id="KW-1185">Reference proteome</keyword>
<feature type="domain" description="Transketolase-like pyrimidine-binding" evidence="4">
    <location>
        <begin position="4"/>
        <end position="179"/>
    </location>
</feature>
<dbReference type="InterPro" id="IPR029061">
    <property type="entry name" value="THDP-binding"/>
</dbReference>
<comment type="caution">
    <text evidence="5">The sequence shown here is derived from an EMBL/GenBank/DDBJ whole genome shotgun (WGS) entry which is preliminary data.</text>
</comment>
<dbReference type="Gene3D" id="3.40.50.920">
    <property type="match status" value="1"/>
</dbReference>
<keyword evidence="2" id="KW-0560">Oxidoreductase</keyword>
<evidence type="ECO:0000313" key="6">
    <source>
        <dbReference type="Proteomes" id="UP000033202"/>
    </source>
</evidence>
<dbReference type="PANTHER" id="PTHR43257:SF2">
    <property type="entry name" value="PYRUVATE DEHYDROGENASE E1 COMPONENT SUBUNIT BETA"/>
    <property type="match status" value="1"/>
</dbReference>
<dbReference type="AlphaFoldDB" id="A0A0E9MND1"/>
<dbReference type="InterPro" id="IPR033248">
    <property type="entry name" value="Transketolase_C"/>
</dbReference>
<evidence type="ECO:0000256" key="1">
    <source>
        <dbReference type="ARBA" id="ARBA00001964"/>
    </source>
</evidence>
<gene>
    <name evidence="5" type="primary">pdhB</name>
    <name evidence="5" type="ORF">SCH01S_25_00240</name>
</gene>
<evidence type="ECO:0000313" key="5">
    <source>
        <dbReference type="EMBL" id="GAO39044.1"/>
    </source>
</evidence>
<dbReference type="InterPro" id="IPR005475">
    <property type="entry name" value="Transketolase-like_Pyr-bd"/>
</dbReference>
<dbReference type="PANTHER" id="PTHR43257">
    <property type="entry name" value="PYRUVATE DEHYDROGENASE E1 COMPONENT BETA SUBUNIT"/>
    <property type="match status" value="1"/>
</dbReference>
<dbReference type="SUPFAM" id="SSF52922">
    <property type="entry name" value="TK C-terminal domain-like"/>
    <property type="match status" value="1"/>
</dbReference>
<dbReference type="STRING" id="1219043.SCH01S_25_00240"/>
<dbReference type="EMBL" id="BBWU01000025">
    <property type="protein sequence ID" value="GAO39044.1"/>
    <property type="molecule type" value="Genomic_DNA"/>
</dbReference>
<evidence type="ECO:0000256" key="3">
    <source>
        <dbReference type="ARBA" id="ARBA00023052"/>
    </source>
</evidence>
<name>A0A0E9MND1_9SPHN</name>
<dbReference type="Gene3D" id="3.40.50.970">
    <property type="match status" value="1"/>
</dbReference>
<proteinExistence type="predicted"/>
<evidence type="ECO:0000256" key="2">
    <source>
        <dbReference type="ARBA" id="ARBA00023002"/>
    </source>
</evidence>
<evidence type="ECO:0000259" key="4">
    <source>
        <dbReference type="SMART" id="SM00861"/>
    </source>
</evidence>
<dbReference type="Pfam" id="PF02780">
    <property type="entry name" value="Transketolase_C"/>
    <property type="match status" value="1"/>
</dbReference>
<protein>
    <submittedName>
        <fullName evidence="5">Pyruvate dehydrogenase E2 component beta subunit</fullName>
    </submittedName>
</protein>
<keyword evidence="5" id="KW-0670">Pyruvate</keyword>
<dbReference type="GO" id="GO:0016491">
    <property type="term" value="F:oxidoreductase activity"/>
    <property type="evidence" value="ECO:0007669"/>
    <property type="project" value="UniProtKB-KW"/>
</dbReference>
<dbReference type="RefSeq" id="WP_052733806.1">
    <property type="nucleotide sequence ID" value="NZ_BBWU01000025.1"/>
</dbReference>
<comment type="cofactor">
    <cofactor evidence="1">
        <name>thiamine diphosphate</name>
        <dbReference type="ChEBI" id="CHEBI:58937"/>
    </cofactor>
</comment>
<dbReference type="SUPFAM" id="SSF52518">
    <property type="entry name" value="Thiamin diphosphate-binding fold (THDP-binding)"/>
    <property type="match status" value="1"/>
</dbReference>
<accession>A0A0E9MND1</accession>
<dbReference type="InterPro" id="IPR009014">
    <property type="entry name" value="Transketo_C/PFOR_II"/>
</dbReference>
<reference evidence="5 6" key="1">
    <citation type="submission" date="2015-04" db="EMBL/GenBank/DDBJ databases">
        <title>Whole genome shotgun sequence of Sphingomonas changbaiensis NBRC 104936.</title>
        <authorList>
            <person name="Katano-Makiyama Y."/>
            <person name="Hosoyama A."/>
            <person name="Hashimoto M."/>
            <person name="Noguchi M."/>
            <person name="Tsuchikane K."/>
            <person name="Ohji S."/>
            <person name="Yamazoe A."/>
            <person name="Ichikawa N."/>
            <person name="Kimura A."/>
            <person name="Fujita N."/>
        </authorList>
    </citation>
    <scope>NUCLEOTIDE SEQUENCE [LARGE SCALE GENOMIC DNA]</scope>
    <source>
        <strain evidence="5 6">NBRC 104936</strain>
    </source>
</reference>
<keyword evidence="3" id="KW-0786">Thiamine pyrophosphate</keyword>